<dbReference type="Pfam" id="PF02245">
    <property type="entry name" value="Pur_DNA_glyco"/>
    <property type="match status" value="1"/>
</dbReference>
<dbReference type="InterPro" id="IPR011034">
    <property type="entry name" value="Formyl_transferase-like_C_sf"/>
</dbReference>
<dbReference type="Proteomes" id="UP000010799">
    <property type="component" value="Chromosome"/>
</dbReference>
<keyword evidence="6" id="KW-1133">Transmembrane helix</keyword>
<reference evidence="7 8" key="1">
    <citation type="journal article" date="2012" name="Stand. Genomic Sci.">
        <title>Complete genome sequence of Liberibacter crescens BT-1.</title>
        <authorList>
            <person name="Leonard M.T."/>
            <person name="Fagen J.R."/>
            <person name="Davis-Richardson A.G."/>
            <person name="Davis M.J."/>
            <person name="Triplett E.W."/>
        </authorList>
    </citation>
    <scope>NUCLEOTIDE SEQUENCE [LARGE SCALE GENOMIC DNA]</scope>
    <source>
        <strain evidence="7 8">BT-1</strain>
    </source>
</reference>
<keyword evidence="7" id="KW-0326">Glycosidase</keyword>
<keyword evidence="6" id="KW-0472">Membrane</keyword>
<evidence type="ECO:0000256" key="2">
    <source>
        <dbReference type="ARBA" id="ARBA00022763"/>
    </source>
</evidence>
<gene>
    <name evidence="7" type="ordered locus">B488_00640</name>
</gene>
<dbReference type="KEGG" id="lcc:B488_00640"/>
<evidence type="ECO:0000256" key="4">
    <source>
        <dbReference type="ARBA" id="ARBA00023204"/>
    </source>
</evidence>
<evidence type="ECO:0000313" key="8">
    <source>
        <dbReference type="Proteomes" id="UP000010799"/>
    </source>
</evidence>
<organism evidence="7 8">
    <name type="scientific">Liberibacter crescens (strain BT-1)</name>
    <dbReference type="NCBI Taxonomy" id="1215343"/>
    <lineage>
        <taxon>Bacteria</taxon>
        <taxon>Pseudomonadati</taxon>
        <taxon>Pseudomonadota</taxon>
        <taxon>Alphaproteobacteria</taxon>
        <taxon>Hyphomicrobiales</taxon>
        <taxon>Rhizobiaceae</taxon>
        <taxon>Liberibacter</taxon>
    </lineage>
</organism>
<feature type="transmembrane region" description="Helical" evidence="6">
    <location>
        <begin position="99"/>
        <end position="119"/>
    </location>
</feature>
<feature type="transmembrane region" description="Helical" evidence="6">
    <location>
        <begin position="27"/>
        <end position="43"/>
    </location>
</feature>
<dbReference type="NCBIfam" id="TIGR00567">
    <property type="entry name" value="3mg"/>
    <property type="match status" value="1"/>
</dbReference>
<dbReference type="EMBL" id="CP003789">
    <property type="protein sequence ID" value="AGA64057.1"/>
    <property type="molecule type" value="Genomic_DNA"/>
</dbReference>
<dbReference type="HAMAP" id="MF_00527">
    <property type="entry name" value="3MGH"/>
    <property type="match status" value="1"/>
</dbReference>
<dbReference type="AlphaFoldDB" id="L0ESZ6"/>
<name>L0ESZ6_LIBCB</name>
<evidence type="ECO:0000256" key="6">
    <source>
        <dbReference type="SAM" id="Phobius"/>
    </source>
</evidence>
<dbReference type="PATRIC" id="fig|1215343.11.peg.67"/>
<comment type="similarity">
    <text evidence="1 5">Belongs to the DNA glycosylase MPG family.</text>
</comment>
<dbReference type="HOGENOM" id="CLU_060471_4_1_5"/>
<proteinExistence type="inferred from homology"/>
<dbReference type="CDD" id="cd00540">
    <property type="entry name" value="AAG"/>
    <property type="match status" value="1"/>
</dbReference>
<dbReference type="EC" id="3.2.2.-" evidence="5"/>
<dbReference type="InterPro" id="IPR003180">
    <property type="entry name" value="MPG"/>
</dbReference>
<keyword evidence="6" id="KW-0812">Transmembrane</keyword>
<dbReference type="PANTHER" id="PTHR10429:SF0">
    <property type="entry name" value="DNA-3-METHYLADENINE GLYCOSYLASE"/>
    <property type="match status" value="1"/>
</dbReference>
<dbReference type="Gene3D" id="3.10.300.10">
    <property type="entry name" value="Methylpurine-DNA glycosylase (MPG)"/>
    <property type="match status" value="2"/>
</dbReference>
<evidence type="ECO:0000256" key="3">
    <source>
        <dbReference type="ARBA" id="ARBA00022801"/>
    </source>
</evidence>
<keyword evidence="4 5" id="KW-0234">DNA repair</keyword>
<dbReference type="SUPFAM" id="SSF50486">
    <property type="entry name" value="FMT C-terminal domain-like"/>
    <property type="match status" value="1"/>
</dbReference>
<dbReference type="GO" id="GO:0003677">
    <property type="term" value="F:DNA binding"/>
    <property type="evidence" value="ECO:0007669"/>
    <property type="project" value="InterPro"/>
</dbReference>
<dbReference type="PANTHER" id="PTHR10429">
    <property type="entry name" value="DNA-3-METHYLADENINE GLYCOSYLASE"/>
    <property type="match status" value="1"/>
</dbReference>
<evidence type="ECO:0000256" key="1">
    <source>
        <dbReference type="ARBA" id="ARBA00009232"/>
    </source>
</evidence>
<dbReference type="InterPro" id="IPR036995">
    <property type="entry name" value="MPG_sf"/>
</dbReference>
<evidence type="ECO:0000256" key="5">
    <source>
        <dbReference type="HAMAP-Rule" id="MF_00527"/>
    </source>
</evidence>
<dbReference type="GO" id="GO:0003905">
    <property type="term" value="F:alkylbase DNA N-glycosylase activity"/>
    <property type="evidence" value="ECO:0007669"/>
    <property type="project" value="InterPro"/>
</dbReference>
<dbReference type="NCBIfam" id="NF002004">
    <property type="entry name" value="PRK00802.1-4"/>
    <property type="match status" value="1"/>
</dbReference>
<keyword evidence="3 5" id="KW-0378">Hydrolase</keyword>
<dbReference type="eggNOG" id="COG2094">
    <property type="taxonomic scope" value="Bacteria"/>
</dbReference>
<sequence>MKKVFIFFNKGFQEIALSSFLKSINPWYIILISVHITMTYHILPRNFYENDTLYVAEHLLGKILKFYHYQGFITEVEAYIGQDDPACHAAKGYTPRTSVMFGLPGFSYVYFIYGMYYCLNIVTEKEGFPAAVLIRGIYLIKPYNLKINGPGKLCKHLDISKVNNSCDLTNNHDFCVYNTEKKPEYIRTPRIGIKKGTENLWRFKVLSDKNLLP</sequence>
<evidence type="ECO:0000313" key="7">
    <source>
        <dbReference type="EMBL" id="AGA64057.1"/>
    </source>
</evidence>
<dbReference type="STRING" id="1215343.B488_00640"/>
<keyword evidence="8" id="KW-1185">Reference proteome</keyword>
<dbReference type="GO" id="GO:0006284">
    <property type="term" value="P:base-excision repair"/>
    <property type="evidence" value="ECO:0007669"/>
    <property type="project" value="InterPro"/>
</dbReference>
<accession>L0ESZ6</accession>
<keyword evidence="2 5" id="KW-0227">DNA damage</keyword>
<protein>
    <recommendedName>
        <fullName evidence="5">Putative 3-methyladenine DNA glycosylase</fullName>
        <ecNumber evidence="5">3.2.2.-</ecNumber>
    </recommendedName>
</protein>